<protein>
    <recommendedName>
        <fullName evidence="3">Tetratricopeptide repeat protein</fullName>
    </recommendedName>
</protein>
<dbReference type="EMBL" id="QTJV01000012">
    <property type="protein sequence ID" value="RFM31808.1"/>
    <property type="molecule type" value="Genomic_DNA"/>
</dbReference>
<evidence type="ECO:0008006" key="3">
    <source>
        <dbReference type="Google" id="ProtNLM"/>
    </source>
</evidence>
<reference evidence="1 2" key="1">
    <citation type="submission" date="2018-08" db="EMBL/GenBank/DDBJ databases">
        <title>Chitinophaga sp. K20C18050901, a novel bacterium isolated from forest soil.</title>
        <authorList>
            <person name="Wang C."/>
        </authorList>
    </citation>
    <scope>NUCLEOTIDE SEQUENCE [LARGE SCALE GENOMIC DNA]</scope>
    <source>
        <strain evidence="1 2">K20C18050901</strain>
    </source>
</reference>
<dbReference type="Proteomes" id="UP000261174">
    <property type="component" value="Unassembled WGS sequence"/>
</dbReference>
<comment type="caution">
    <text evidence="1">The sequence shown here is derived from an EMBL/GenBank/DDBJ whole genome shotgun (WGS) entry which is preliminary data.</text>
</comment>
<sequence length="192" mass="21891">MPVSHLSAQNADTAYNKAVKFYFAKQYDSSFTYCHLARTMVKGNERHAICEILSTIHFERGAYDSSLHYITLADKKYPYQHFCGNEKESRQLFIAMRYAAIYDHYGDSAQVLKVLLPVACFDLVNNGDAVRKIASLLKDKEGIKAALDDAIAHMYVKKKVHYIRFMDTVIPVDMEEGIVDSHFYKALADGME</sequence>
<organism evidence="1 2">
    <name type="scientific">Chitinophaga silvisoli</name>
    <dbReference type="NCBI Taxonomy" id="2291814"/>
    <lineage>
        <taxon>Bacteria</taxon>
        <taxon>Pseudomonadati</taxon>
        <taxon>Bacteroidota</taxon>
        <taxon>Chitinophagia</taxon>
        <taxon>Chitinophagales</taxon>
        <taxon>Chitinophagaceae</taxon>
        <taxon>Chitinophaga</taxon>
    </lineage>
</organism>
<gene>
    <name evidence="1" type="ORF">DXN04_26985</name>
</gene>
<keyword evidence="2" id="KW-1185">Reference proteome</keyword>
<accession>A0A3E1NVK9</accession>
<evidence type="ECO:0000313" key="1">
    <source>
        <dbReference type="EMBL" id="RFM31808.1"/>
    </source>
</evidence>
<dbReference type="AlphaFoldDB" id="A0A3E1NVK9"/>
<evidence type="ECO:0000313" key="2">
    <source>
        <dbReference type="Proteomes" id="UP000261174"/>
    </source>
</evidence>
<name>A0A3E1NVK9_9BACT</name>
<proteinExistence type="predicted"/>